<dbReference type="EMBL" id="JANBTW010000031">
    <property type="protein sequence ID" value="KAJ2677581.1"/>
    <property type="molecule type" value="Genomic_DNA"/>
</dbReference>
<dbReference type="OrthoDB" id="5514916at2759"/>
<comment type="caution">
    <text evidence="2">The sequence shown here is derived from an EMBL/GenBank/DDBJ whole genome shotgun (WGS) entry which is preliminary data.</text>
</comment>
<reference evidence="2" key="1">
    <citation type="submission" date="2022-07" db="EMBL/GenBank/DDBJ databases">
        <title>Phylogenomic reconstructions and comparative analyses of Kickxellomycotina fungi.</title>
        <authorList>
            <person name="Reynolds N.K."/>
            <person name="Stajich J.E."/>
            <person name="Barry K."/>
            <person name="Grigoriev I.V."/>
            <person name="Crous P."/>
            <person name="Smith M.E."/>
        </authorList>
    </citation>
    <scope>NUCLEOTIDE SEQUENCE</scope>
    <source>
        <strain evidence="2">NRRL 3115</strain>
    </source>
</reference>
<feature type="chain" id="PRO_5040793677" evidence="1">
    <location>
        <begin position="24"/>
        <end position="100"/>
    </location>
</feature>
<dbReference type="PROSITE" id="PS51257">
    <property type="entry name" value="PROKAR_LIPOPROTEIN"/>
    <property type="match status" value="1"/>
</dbReference>
<name>A0A9W8G2Q1_9FUNG</name>
<feature type="signal peptide" evidence="1">
    <location>
        <begin position="1"/>
        <end position="23"/>
    </location>
</feature>
<evidence type="ECO:0000313" key="3">
    <source>
        <dbReference type="Proteomes" id="UP001151518"/>
    </source>
</evidence>
<accession>A0A9W8G2Q1</accession>
<gene>
    <name evidence="2" type="ORF">GGI25_003101</name>
</gene>
<organism evidence="2 3">
    <name type="scientific">Coemansia spiralis</name>
    <dbReference type="NCBI Taxonomy" id="417178"/>
    <lineage>
        <taxon>Eukaryota</taxon>
        <taxon>Fungi</taxon>
        <taxon>Fungi incertae sedis</taxon>
        <taxon>Zoopagomycota</taxon>
        <taxon>Kickxellomycotina</taxon>
        <taxon>Kickxellomycetes</taxon>
        <taxon>Kickxellales</taxon>
        <taxon>Kickxellaceae</taxon>
        <taxon>Coemansia</taxon>
    </lineage>
</organism>
<proteinExistence type="predicted"/>
<sequence>MKPDPSITTAVASACCFVSSAVALYLPAIHSPTGGSVNAFSSGNGIQAIWGPNGYSTTSFGPGFSSQMQGQFGLNGGALSNSVSRVQVFPAAPGIIAPFI</sequence>
<evidence type="ECO:0000313" key="2">
    <source>
        <dbReference type="EMBL" id="KAJ2677581.1"/>
    </source>
</evidence>
<dbReference type="Proteomes" id="UP001151518">
    <property type="component" value="Unassembled WGS sequence"/>
</dbReference>
<dbReference type="AlphaFoldDB" id="A0A9W8G2Q1"/>
<evidence type="ECO:0000256" key="1">
    <source>
        <dbReference type="SAM" id="SignalP"/>
    </source>
</evidence>
<protein>
    <submittedName>
        <fullName evidence="2">Uncharacterized protein</fullName>
    </submittedName>
</protein>
<keyword evidence="1" id="KW-0732">Signal</keyword>